<dbReference type="Pfam" id="PF00355">
    <property type="entry name" value="Rieske"/>
    <property type="match status" value="1"/>
</dbReference>
<feature type="domain" description="Rieske" evidence="6">
    <location>
        <begin position="29"/>
        <end position="132"/>
    </location>
</feature>
<keyword evidence="1" id="KW-0001">2Fe-2S</keyword>
<evidence type="ECO:0000256" key="5">
    <source>
        <dbReference type="ARBA" id="ARBA00023014"/>
    </source>
</evidence>
<gene>
    <name evidence="7" type="ORF">E6W36_07610</name>
</gene>
<dbReference type="EMBL" id="CP039704">
    <property type="protein sequence ID" value="QCI79462.1"/>
    <property type="molecule type" value="Genomic_DNA"/>
</dbReference>
<dbReference type="CDD" id="cd03469">
    <property type="entry name" value="Rieske_RO_Alpha_N"/>
    <property type="match status" value="1"/>
</dbReference>
<evidence type="ECO:0000256" key="4">
    <source>
        <dbReference type="ARBA" id="ARBA00023004"/>
    </source>
</evidence>
<dbReference type="PANTHER" id="PTHR21266:SF57">
    <property type="entry name" value="3-CHLOROBENZOATE-3,4-DIOXYGENASE"/>
    <property type="match status" value="1"/>
</dbReference>
<keyword evidence="5" id="KW-0411">Iron-sulfur</keyword>
<dbReference type="Gene3D" id="3.90.380.10">
    <property type="entry name" value="Naphthalene 1,2-dioxygenase Alpha Subunit, Chain A, domain 1"/>
    <property type="match status" value="1"/>
</dbReference>
<sequence>MLTLEIEQASTTAPVQRDIRRTGLHPDYWYPVARSREVACGKAHAARFAGAEIVLVRPEQGPVFALEDRCAHRQVPLSRGVVDGERIKCGYHCWTFDRTGACVGVPYYKKGMERPRGVRPYPAREAHGFIWVFPGDPALAEAAPFPQLSSCSDPAYKTRFLDREIGCHYSFMHENLMDMNHQFLHRRLMGGIKTICLDARSGPGWAEVDYTFGRDSGKQPLGEALIIGRHGVKSADQVKDFMTIRTEYPYQSLKFYTDGGSVPALDLWNCYIPLDAEQRRNRTFGLLSVRRPPIPFLLDAFWPVIVWFTNAIFTEDRWIVELEQAAFDRQGADANLEIFPAIRNLRRVLIEEGVALPA</sequence>
<keyword evidence="8" id="KW-1185">Reference proteome</keyword>
<dbReference type="GO" id="GO:0046872">
    <property type="term" value="F:metal ion binding"/>
    <property type="evidence" value="ECO:0007669"/>
    <property type="project" value="UniProtKB-KW"/>
</dbReference>
<dbReference type="KEGG" id="hgn:E6W36_07610"/>
<keyword evidence="2" id="KW-0479">Metal-binding</keyword>
<evidence type="ECO:0000259" key="6">
    <source>
        <dbReference type="PROSITE" id="PS51296"/>
    </source>
</evidence>
<dbReference type="SUPFAM" id="SSF55961">
    <property type="entry name" value="Bet v1-like"/>
    <property type="match status" value="1"/>
</dbReference>
<dbReference type="InterPro" id="IPR044043">
    <property type="entry name" value="VanA_C_cat"/>
</dbReference>
<dbReference type="GO" id="GO:0051537">
    <property type="term" value="F:2 iron, 2 sulfur cluster binding"/>
    <property type="evidence" value="ECO:0007669"/>
    <property type="project" value="UniProtKB-KW"/>
</dbReference>
<dbReference type="InterPro" id="IPR036922">
    <property type="entry name" value="Rieske_2Fe-2S_sf"/>
</dbReference>
<dbReference type="RefSeq" id="WP_222874307.1">
    <property type="nucleotide sequence ID" value="NZ_CP039704.1"/>
</dbReference>
<evidence type="ECO:0000256" key="1">
    <source>
        <dbReference type="ARBA" id="ARBA00022714"/>
    </source>
</evidence>
<dbReference type="Proteomes" id="UP000298714">
    <property type="component" value="Chromosome"/>
</dbReference>
<dbReference type="SUPFAM" id="SSF50022">
    <property type="entry name" value="ISP domain"/>
    <property type="match status" value="1"/>
</dbReference>
<keyword evidence="4" id="KW-0408">Iron</keyword>
<evidence type="ECO:0000313" key="8">
    <source>
        <dbReference type="Proteomes" id="UP000298714"/>
    </source>
</evidence>
<evidence type="ECO:0000313" key="7">
    <source>
        <dbReference type="EMBL" id="QCI79462.1"/>
    </source>
</evidence>
<dbReference type="GO" id="GO:0051213">
    <property type="term" value="F:dioxygenase activity"/>
    <property type="evidence" value="ECO:0007669"/>
    <property type="project" value="UniProtKB-KW"/>
</dbReference>
<keyword evidence="3" id="KW-0560">Oxidoreductase</keyword>
<reference evidence="8" key="1">
    <citation type="submission" date="2019-04" db="EMBL/GenBank/DDBJ databases">
        <title>Complete genome sequence of Sphingomonas sp. W1-2-3.</title>
        <authorList>
            <person name="Im W.T."/>
        </authorList>
    </citation>
    <scope>NUCLEOTIDE SEQUENCE [LARGE SCALE GENOMIC DNA]</scope>
    <source>
        <strain evidence="8">W1-2-3</strain>
    </source>
</reference>
<organism evidence="7 8">
    <name type="scientific">Hankyongella ginsenosidimutans</name>
    <dbReference type="NCBI Taxonomy" id="1763828"/>
    <lineage>
        <taxon>Bacteria</taxon>
        <taxon>Pseudomonadati</taxon>
        <taxon>Pseudomonadota</taxon>
        <taxon>Alphaproteobacteria</taxon>
        <taxon>Sphingomonadales</taxon>
        <taxon>Sphingomonadaceae</taxon>
        <taxon>Hankyongella</taxon>
    </lineage>
</organism>
<dbReference type="AlphaFoldDB" id="A0A4D7CC03"/>
<dbReference type="PROSITE" id="PS51296">
    <property type="entry name" value="RIESKE"/>
    <property type="match status" value="1"/>
</dbReference>
<keyword evidence="7" id="KW-0223">Dioxygenase</keyword>
<protein>
    <submittedName>
        <fullName evidence="7">Aromatic ring-hydroxylating dioxygenase subunit alpha</fullName>
    </submittedName>
</protein>
<proteinExistence type="predicted"/>
<dbReference type="Gene3D" id="2.102.10.10">
    <property type="entry name" value="Rieske [2Fe-2S] iron-sulphur domain"/>
    <property type="match status" value="1"/>
</dbReference>
<accession>A0A4D7CC03</accession>
<evidence type="ECO:0000256" key="3">
    <source>
        <dbReference type="ARBA" id="ARBA00023002"/>
    </source>
</evidence>
<dbReference type="PANTHER" id="PTHR21266">
    <property type="entry name" value="IRON-SULFUR DOMAIN CONTAINING PROTEIN"/>
    <property type="match status" value="1"/>
</dbReference>
<dbReference type="InterPro" id="IPR017941">
    <property type="entry name" value="Rieske_2Fe-2S"/>
</dbReference>
<dbReference type="InterPro" id="IPR050584">
    <property type="entry name" value="Cholesterol_7-desaturase"/>
</dbReference>
<evidence type="ECO:0000256" key="2">
    <source>
        <dbReference type="ARBA" id="ARBA00022723"/>
    </source>
</evidence>
<dbReference type="Pfam" id="PF19112">
    <property type="entry name" value="VanA_C"/>
    <property type="match status" value="1"/>
</dbReference>
<name>A0A4D7CC03_9SPHN</name>